<accession>A0ABW5EK41</accession>
<evidence type="ECO:0000313" key="2">
    <source>
        <dbReference type="Proteomes" id="UP001597287"/>
    </source>
</evidence>
<dbReference type="EMBL" id="JBHUIG010000003">
    <property type="protein sequence ID" value="MFD2317911.1"/>
    <property type="molecule type" value="Genomic_DNA"/>
</dbReference>
<reference evidence="2" key="1">
    <citation type="journal article" date="2019" name="Int. J. Syst. Evol. Microbiol.">
        <title>The Global Catalogue of Microorganisms (GCM) 10K type strain sequencing project: providing services to taxonomists for standard genome sequencing and annotation.</title>
        <authorList>
            <consortium name="The Broad Institute Genomics Platform"/>
            <consortium name="The Broad Institute Genome Sequencing Center for Infectious Disease"/>
            <person name="Wu L."/>
            <person name="Ma J."/>
        </authorList>
    </citation>
    <scope>NUCLEOTIDE SEQUENCE [LARGE SCALE GENOMIC DNA]</scope>
    <source>
        <strain evidence="2">CCUG 62793</strain>
    </source>
</reference>
<evidence type="ECO:0000313" key="1">
    <source>
        <dbReference type="EMBL" id="MFD2317911.1"/>
    </source>
</evidence>
<comment type="caution">
    <text evidence="1">The sequence shown here is derived from an EMBL/GenBank/DDBJ whole genome shotgun (WGS) entry which is preliminary data.</text>
</comment>
<dbReference type="RefSeq" id="WP_380104630.1">
    <property type="nucleotide sequence ID" value="NZ_JBHSIH010000001.1"/>
</dbReference>
<name>A0ABW5EK41_9BURK</name>
<sequence>MNATTAWADTAAMPSASTTPDARRIFVELRMGDVLEVGGARIQLEYKKGQAARMVVVAAPETTVKKTPAALRPVPSLPS</sequence>
<keyword evidence="2" id="KW-1185">Reference proteome</keyword>
<proteinExistence type="predicted"/>
<protein>
    <submittedName>
        <fullName evidence="1">Uncharacterized protein</fullName>
    </submittedName>
</protein>
<dbReference type="Proteomes" id="UP001597287">
    <property type="component" value="Unassembled WGS sequence"/>
</dbReference>
<gene>
    <name evidence="1" type="ORF">ACFSPV_04295</name>
</gene>
<organism evidence="1 2">
    <name type="scientific">Delftia deserti</name>
    <dbReference type="NCBI Taxonomy" id="1651218"/>
    <lineage>
        <taxon>Bacteria</taxon>
        <taxon>Pseudomonadati</taxon>
        <taxon>Pseudomonadota</taxon>
        <taxon>Betaproteobacteria</taxon>
        <taxon>Burkholderiales</taxon>
        <taxon>Comamonadaceae</taxon>
        <taxon>Delftia</taxon>
    </lineage>
</organism>